<feature type="domain" description="IclR-ED" evidence="5">
    <location>
        <begin position="65"/>
        <end position="244"/>
    </location>
</feature>
<dbReference type="Proteomes" id="UP000255165">
    <property type="component" value="Unassembled WGS sequence"/>
</dbReference>
<dbReference type="InterPro" id="IPR029016">
    <property type="entry name" value="GAF-like_dom_sf"/>
</dbReference>
<keyword evidence="7" id="KW-1185">Reference proteome</keyword>
<gene>
    <name evidence="6" type="ORF">DN412_30625</name>
</gene>
<reference evidence="7" key="1">
    <citation type="submission" date="2018-06" db="EMBL/GenBank/DDBJ databases">
        <authorList>
            <person name="Feng T."/>
            <person name="Jeon C.O."/>
        </authorList>
    </citation>
    <scope>NUCLEOTIDE SEQUENCE [LARGE SCALE GENOMIC DNA]</scope>
    <source>
        <strain evidence="7">S23</strain>
    </source>
</reference>
<name>A0A370NLY9_9BURK</name>
<dbReference type="InterPro" id="IPR036390">
    <property type="entry name" value="WH_DNA-bd_sf"/>
</dbReference>
<proteinExistence type="predicted"/>
<evidence type="ECO:0000259" key="4">
    <source>
        <dbReference type="PROSITE" id="PS51077"/>
    </source>
</evidence>
<dbReference type="GO" id="GO:0003700">
    <property type="term" value="F:DNA-binding transcription factor activity"/>
    <property type="evidence" value="ECO:0007669"/>
    <property type="project" value="TreeGrafter"/>
</dbReference>
<protein>
    <submittedName>
        <fullName evidence="6">Transcriptional regulator kdgR</fullName>
    </submittedName>
</protein>
<dbReference type="Pfam" id="PF01614">
    <property type="entry name" value="IclR_C"/>
    <property type="match status" value="1"/>
</dbReference>
<comment type="caution">
    <text evidence="6">The sequence shown here is derived from an EMBL/GenBank/DDBJ whole genome shotgun (WGS) entry which is preliminary data.</text>
</comment>
<dbReference type="InterPro" id="IPR014757">
    <property type="entry name" value="Tscrpt_reg_IclR_C"/>
</dbReference>
<dbReference type="InterPro" id="IPR036388">
    <property type="entry name" value="WH-like_DNA-bd_sf"/>
</dbReference>
<keyword evidence="2" id="KW-0238">DNA-binding</keyword>
<dbReference type="AlphaFoldDB" id="A0A370NLY9"/>
<dbReference type="Gene3D" id="3.30.450.40">
    <property type="match status" value="1"/>
</dbReference>
<dbReference type="InterPro" id="IPR005471">
    <property type="entry name" value="Tscrpt_reg_IclR_N"/>
</dbReference>
<dbReference type="InterPro" id="IPR050707">
    <property type="entry name" value="HTH_MetabolicPath_Reg"/>
</dbReference>
<evidence type="ECO:0000313" key="7">
    <source>
        <dbReference type="Proteomes" id="UP000255165"/>
    </source>
</evidence>
<dbReference type="Pfam" id="PF09339">
    <property type="entry name" value="HTH_IclR"/>
    <property type="match status" value="1"/>
</dbReference>
<dbReference type="PANTHER" id="PTHR30136:SF35">
    <property type="entry name" value="HTH-TYPE TRANSCRIPTIONAL REGULATOR RV1719"/>
    <property type="match status" value="1"/>
</dbReference>
<sequence>MVKSAARVLSVLEFFDQIQREASVAEVADRHGWPHSSTSVLMRSLVTLGYLHYDASSRTYVPSMRVALLGDWLKVTPALHGELLQLLRHLNESTGETIVLAAQNGLHTQYVRVLQGTNVVRTHLHIGTRRPMLNPGTGRMLLTAMDDASIRKHNALKEAPGPMEEDAVFKRLAEDRRRGYALSMHQVTQYSGVISMLLPAVEGAQPLAIGIATLSQQLVDREDHYAQVLRDSIHRFMNSTEENP</sequence>
<dbReference type="SUPFAM" id="SSF46785">
    <property type="entry name" value="Winged helix' DNA-binding domain"/>
    <property type="match status" value="1"/>
</dbReference>
<organism evidence="6 7">
    <name type="scientific">Cupriavidus lacunae</name>
    <dbReference type="NCBI Taxonomy" id="2666307"/>
    <lineage>
        <taxon>Bacteria</taxon>
        <taxon>Pseudomonadati</taxon>
        <taxon>Pseudomonadota</taxon>
        <taxon>Betaproteobacteria</taxon>
        <taxon>Burkholderiales</taxon>
        <taxon>Burkholderiaceae</taxon>
        <taxon>Cupriavidus</taxon>
    </lineage>
</organism>
<evidence type="ECO:0000259" key="5">
    <source>
        <dbReference type="PROSITE" id="PS51078"/>
    </source>
</evidence>
<keyword evidence="1" id="KW-0805">Transcription regulation</keyword>
<evidence type="ECO:0000256" key="1">
    <source>
        <dbReference type="ARBA" id="ARBA00023015"/>
    </source>
</evidence>
<evidence type="ECO:0000313" key="6">
    <source>
        <dbReference type="EMBL" id="RDK06593.1"/>
    </source>
</evidence>
<dbReference type="PROSITE" id="PS51078">
    <property type="entry name" value="ICLR_ED"/>
    <property type="match status" value="1"/>
</dbReference>
<evidence type="ECO:0000256" key="2">
    <source>
        <dbReference type="ARBA" id="ARBA00023125"/>
    </source>
</evidence>
<feature type="domain" description="HTH iclR-type" evidence="4">
    <location>
        <begin position="2"/>
        <end position="64"/>
    </location>
</feature>
<evidence type="ECO:0000256" key="3">
    <source>
        <dbReference type="ARBA" id="ARBA00023163"/>
    </source>
</evidence>
<dbReference type="SUPFAM" id="SSF55781">
    <property type="entry name" value="GAF domain-like"/>
    <property type="match status" value="1"/>
</dbReference>
<dbReference type="Gene3D" id="1.10.10.10">
    <property type="entry name" value="Winged helix-like DNA-binding domain superfamily/Winged helix DNA-binding domain"/>
    <property type="match status" value="1"/>
</dbReference>
<accession>A0A370NLY9</accession>
<dbReference type="GO" id="GO:0045892">
    <property type="term" value="P:negative regulation of DNA-templated transcription"/>
    <property type="evidence" value="ECO:0007669"/>
    <property type="project" value="TreeGrafter"/>
</dbReference>
<dbReference type="EMBL" id="QKWJ01000059">
    <property type="protein sequence ID" value="RDK06593.1"/>
    <property type="molecule type" value="Genomic_DNA"/>
</dbReference>
<dbReference type="GO" id="GO:0003677">
    <property type="term" value="F:DNA binding"/>
    <property type="evidence" value="ECO:0007669"/>
    <property type="project" value="UniProtKB-KW"/>
</dbReference>
<dbReference type="PROSITE" id="PS51077">
    <property type="entry name" value="HTH_ICLR"/>
    <property type="match status" value="1"/>
</dbReference>
<keyword evidence="3" id="KW-0804">Transcription</keyword>
<dbReference type="PANTHER" id="PTHR30136">
    <property type="entry name" value="HELIX-TURN-HELIX TRANSCRIPTIONAL REGULATOR, ICLR FAMILY"/>
    <property type="match status" value="1"/>
</dbReference>